<feature type="region of interest" description="Disordered" evidence="1">
    <location>
        <begin position="87"/>
        <end position="113"/>
    </location>
</feature>
<feature type="compositionally biased region" description="Basic and acidic residues" evidence="1">
    <location>
        <begin position="102"/>
        <end position="113"/>
    </location>
</feature>
<keyword evidence="2" id="KW-0472">Membrane</keyword>
<protein>
    <submittedName>
        <fullName evidence="5">Predicted lipid-binding transport protein, Tim44 family</fullName>
    </submittedName>
</protein>
<dbReference type="OrthoDB" id="5297955at2"/>
<keyword evidence="3" id="KW-0732">Signal</keyword>
<dbReference type="Proteomes" id="UP000190027">
    <property type="component" value="Unassembled WGS sequence"/>
</dbReference>
<dbReference type="Pfam" id="PF04280">
    <property type="entry name" value="Tim44"/>
    <property type="match status" value="1"/>
</dbReference>
<feature type="signal peptide" evidence="3">
    <location>
        <begin position="1"/>
        <end position="26"/>
    </location>
</feature>
<keyword evidence="6" id="KW-1185">Reference proteome</keyword>
<dbReference type="EMBL" id="FUYC01000009">
    <property type="protein sequence ID" value="SKA86749.1"/>
    <property type="molecule type" value="Genomic_DNA"/>
</dbReference>
<feature type="region of interest" description="Disordered" evidence="1">
    <location>
        <begin position="129"/>
        <end position="152"/>
    </location>
</feature>
<proteinExistence type="predicted"/>
<dbReference type="PANTHER" id="PTHR41542">
    <property type="entry name" value="BLL5807 PROTEIN"/>
    <property type="match status" value="1"/>
</dbReference>
<dbReference type="InterPro" id="IPR007379">
    <property type="entry name" value="Tim44-like_dom"/>
</dbReference>
<feature type="chain" id="PRO_5012029751" evidence="3">
    <location>
        <begin position="27"/>
        <end position="279"/>
    </location>
</feature>
<feature type="transmembrane region" description="Helical" evidence="2">
    <location>
        <begin position="62"/>
        <end position="80"/>
    </location>
</feature>
<keyword evidence="2" id="KW-0812">Transmembrane</keyword>
<dbReference type="SMART" id="SM00978">
    <property type="entry name" value="Tim44"/>
    <property type="match status" value="1"/>
</dbReference>
<dbReference type="STRING" id="1121449.SAMN02745704_01993"/>
<gene>
    <name evidence="5" type="ORF">SAMN02745704_01993</name>
</gene>
<organism evidence="5 6">
    <name type="scientific">Paucidesulfovibrio gracilis DSM 16080</name>
    <dbReference type="NCBI Taxonomy" id="1121449"/>
    <lineage>
        <taxon>Bacteria</taxon>
        <taxon>Pseudomonadati</taxon>
        <taxon>Thermodesulfobacteriota</taxon>
        <taxon>Desulfovibrionia</taxon>
        <taxon>Desulfovibrionales</taxon>
        <taxon>Desulfovibrionaceae</taxon>
        <taxon>Paucidesulfovibrio</taxon>
    </lineage>
</organism>
<keyword evidence="2" id="KW-1133">Transmembrane helix</keyword>
<evidence type="ECO:0000259" key="4">
    <source>
        <dbReference type="SMART" id="SM00978"/>
    </source>
</evidence>
<dbReference type="Gene3D" id="3.10.450.240">
    <property type="match status" value="1"/>
</dbReference>
<accession>A0A1T4XBA4</accession>
<dbReference type="InterPro" id="IPR032710">
    <property type="entry name" value="NTF2-like_dom_sf"/>
</dbReference>
<evidence type="ECO:0000256" key="1">
    <source>
        <dbReference type="SAM" id="MobiDB-lite"/>
    </source>
</evidence>
<evidence type="ECO:0000313" key="6">
    <source>
        <dbReference type="Proteomes" id="UP000190027"/>
    </source>
</evidence>
<sequence length="279" mass="30908">MKPKLLYILCAVLAVCWLTASVPAQAWQWGQANETVSQTTAPQPGDSQAAAPRQPSREPRGFGLQFIPIILIIPLAWLFFRGVHRRRDDQDSDFPSSSSGKGDSRFSQEDDPEHLREAYRRARAQWEWMEGGESRKPREAAASSRAASASADGGFDESEFLRGAKLAYARLTEAFDALDADAAAPFAAEAVVEGLRARARSGAVPTTTELVLVEAELLEHSESGESEEAVVLFDALVRRGNESPEPEEVRQVWRFGRDPRDPSSMWRLERMESYSEPAS</sequence>
<dbReference type="PANTHER" id="PTHR41542:SF1">
    <property type="entry name" value="BLL5807 PROTEIN"/>
    <property type="match status" value="1"/>
</dbReference>
<evidence type="ECO:0000256" key="3">
    <source>
        <dbReference type="SAM" id="SignalP"/>
    </source>
</evidence>
<evidence type="ECO:0000313" key="5">
    <source>
        <dbReference type="EMBL" id="SKA86749.1"/>
    </source>
</evidence>
<feature type="region of interest" description="Disordered" evidence="1">
    <location>
        <begin position="255"/>
        <end position="279"/>
    </location>
</feature>
<reference evidence="5 6" key="1">
    <citation type="submission" date="2017-02" db="EMBL/GenBank/DDBJ databases">
        <authorList>
            <person name="Peterson S.W."/>
        </authorList>
    </citation>
    <scope>NUCLEOTIDE SEQUENCE [LARGE SCALE GENOMIC DNA]</scope>
    <source>
        <strain evidence="5 6">DSM 16080</strain>
    </source>
</reference>
<feature type="compositionally biased region" description="Polar residues" evidence="1">
    <location>
        <begin position="35"/>
        <end position="46"/>
    </location>
</feature>
<dbReference type="SUPFAM" id="SSF54427">
    <property type="entry name" value="NTF2-like"/>
    <property type="match status" value="1"/>
</dbReference>
<feature type="compositionally biased region" description="Low complexity" evidence="1">
    <location>
        <begin position="140"/>
        <end position="151"/>
    </location>
</feature>
<feature type="region of interest" description="Disordered" evidence="1">
    <location>
        <begin position="35"/>
        <end position="57"/>
    </location>
</feature>
<feature type="domain" description="Tim44-like" evidence="4">
    <location>
        <begin position="141"/>
        <end position="273"/>
    </location>
</feature>
<feature type="compositionally biased region" description="Basic and acidic residues" evidence="1">
    <location>
        <begin position="255"/>
        <end position="273"/>
    </location>
</feature>
<dbReference type="RefSeq" id="WP_159447198.1">
    <property type="nucleotide sequence ID" value="NZ_FUYC01000009.1"/>
</dbReference>
<dbReference type="AlphaFoldDB" id="A0A1T4XBA4"/>
<name>A0A1T4XBA4_9BACT</name>
<evidence type="ECO:0000256" key="2">
    <source>
        <dbReference type="SAM" id="Phobius"/>
    </source>
</evidence>